<dbReference type="PROSITE" id="PS51257">
    <property type="entry name" value="PROKAR_LIPOPROTEIN"/>
    <property type="match status" value="1"/>
</dbReference>
<reference evidence="2 3" key="1">
    <citation type="submission" date="2018-06" db="EMBL/GenBank/DDBJ databases">
        <authorList>
            <consortium name="Pathogen Informatics"/>
            <person name="Doyle S."/>
        </authorList>
    </citation>
    <scope>NUCLEOTIDE SEQUENCE [LARGE SCALE GENOMIC DNA]</scope>
    <source>
        <strain evidence="2 3">NCTC10994</strain>
    </source>
</reference>
<gene>
    <name evidence="2" type="ORF">NCTC10994_01908</name>
</gene>
<dbReference type="EMBL" id="LS483468">
    <property type="protein sequence ID" value="SQI31166.1"/>
    <property type="molecule type" value="Genomic_DNA"/>
</dbReference>
<dbReference type="AlphaFoldDB" id="A0A2X4TUU5"/>
<keyword evidence="3" id="KW-1185">Reference proteome</keyword>
<accession>A0A2X4TUU5</accession>
<evidence type="ECO:0000256" key="1">
    <source>
        <dbReference type="SAM" id="SignalP"/>
    </source>
</evidence>
<organism evidence="2 3">
    <name type="scientific">Rhodococcus coprophilus</name>
    <dbReference type="NCBI Taxonomy" id="38310"/>
    <lineage>
        <taxon>Bacteria</taxon>
        <taxon>Bacillati</taxon>
        <taxon>Actinomycetota</taxon>
        <taxon>Actinomycetes</taxon>
        <taxon>Mycobacteriales</taxon>
        <taxon>Nocardiaceae</taxon>
        <taxon>Rhodococcus</taxon>
    </lineage>
</organism>
<proteinExistence type="predicted"/>
<feature type="chain" id="PRO_5038537878" description="Lipoprotein" evidence="1">
    <location>
        <begin position="17"/>
        <end position="141"/>
    </location>
</feature>
<evidence type="ECO:0000313" key="2">
    <source>
        <dbReference type="EMBL" id="SQI31166.1"/>
    </source>
</evidence>
<keyword evidence="1" id="KW-0732">Signal</keyword>
<protein>
    <recommendedName>
        <fullName evidence="4">Lipoprotein</fullName>
    </recommendedName>
</protein>
<name>A0A2X4TUU5_9NOCA</name>
<dbReference type="RefSeq" id="WP_072701882.1">
    <property type="nucleotide sequence ID" value="NZ_JAFBBL010000001.1"/>
</dbReference>
<evidence type="ECO:0000313" key="3">
    <source>
        <dbReference type="Proteomes" id="UP000249091"/>
    </source>
</evidence>
<feature type="signal peptide" evidence="1">
    <location>
        <begin position="1"/>
        <end position="16"/>
    </location>
</feature>
<dbReference type="KEGG" id="rcr:NCTC10994_01908"/>
<dbReference type="Proteomes" id="UP000249091">
    <property type="component" value="Chromosome 1"/>
</dbReference>
<sequence>MRLRVLALAPALVLLAACGGGDGGTAGAGSQVDWNYLRSHHANTLANTSCLSDATTSAVDCNRERHEGLTALRIDAERLPESASRRDMLGSIDRWQEKYAGYTGDDCMGPSGTQGVTCALDESLLNMTMVNIESIAKTSAN</sequence>
<evidence type="ECO:0008006" key="4">
    <source>
        <dbReference type="Google" id="ProtNLM"/>
    </source>
</evidence>